<evidence type="ECO:0000313" key="3">
    <source>
        <dbReference type="Proteomes" id="UP000266292"/>
    </source>
</evidence>
<dbReference type="Proteomes" id="UP000266292">
    <property type="component" value="Chromosome"/>
</dbReference>
<reference evidence="3" key="1">
    <citation type="submission" date="2017-05" db="EMBL/GenBank/DDBJ databases">
        <authorList>
            <person name="Ray J."/>
            <person name="Price M."/>
            <person name="Deutschbauer A."/>
        </authorList>
    </citation>
    <scope>NUCLEOTIDE SEQUENCE [LARGE SCALE GENOMIC DNA]</scope>
    <source>
        <strain evidence="3">DSM 19842</strain>
    </source>
</reference>
<accession>A0A1X9YSE6</accession>
<dbReference type="OrthoDB" id="9787344at2"/>
<keyword evidence="3" id="KW-1185">Reference proteome</keyword>
<name>A0A1X9YSE6_9BACT</name>
<sequence length="202" mass="23151">MKHFSKQTPPFFPVSFRHAFGLLSLLLPLLTAVGTLLPDTPTLRLLVRTGGLALTLPLAYQAYRLTVPHRPGHPFSPAQPPIPSPPAPGPFQTVFLVQTAIHRVPVPVEEICYFFRDGRHTFLRTYDRKDYLLSQSLHEVEQVLDPICFFRVNRRLVVHYKACQRYKPAAYGKLELTLHAPPPFPVIVSQLKTPLFRRWLQR</sequence>
<protein>
    <submittedName>
        <fullName evidence="2">DNA-binding protein</fullName>
    </submittedName>
</protein>
<keyword evidence="2" id="KW-0238">DNA-binding</keyword>
<dbReference type="EMBL" id="CP021235">
    <property type="protein sequence ID" value="ARS35805.1"/>
    <property type="molecule type" value="Genomic_DNA"/>
</dbReference>
<dbReference type="GO" id="GO:0003677">
    <property type="term" value="F:DNA binding"/>
    <property type="evidence" value="ECO:0007669"/>
    <property type="project" value="UniProtKB-KW"/>
</dbReference>
<dbReference type="STRING" id="709015.GCA_000472485_02081"/>
<dbReference type="Gene3D" id="2.40.50.1020">
    <property type="entry name" value="LytTr DNA-binding domain"/>
    <property type="match status" value="1"/>
</dbReference>
<dbReference type="AlphaFoldDB" id="A0A1X9YSE6"/>
<dbReference type="RefSeq" id="WP_025606912.1">
    <property type="nucleotide sequence ID" value="NZ_CP021235.1"/>
</dbReference>
<dbReference type="InterPro" id="IPR007492">
    <property type="entry name" value="LytTR_DNA-bd_dom"/>
</dbReference>
<dbReference type="KEGG" id="pact:CA264_10315"/>
<gene>
    <name evidence="2" type="ORF">CA264_10315</name>
</gene>
<dbReference type="Pfam" id="PF04397">
    <property type="entry name" value="LytTR"/>
    <property type="match status" value="1"/>
</dbReference>
<dbReference type="SMART" id="SM00850">
    <property type="entry name" value="LytTR"/>
    <property type="match status" value="1"/>
</dbReference>
<proteinExistence type="predicted"/>
<feature type="domain" description="HTH LytTR-type" evidence="1">
    <location>
        <begin position="101"/>
        <end position="201"/>
    </location>
</feature>
<evidence type="ECO:0000313" key="2">
    <source>
        <dbReference type="EMBL" id="ARS35805.1"/>
    </source>
</evidence>
<evidence type="ECO:0000259" key="1">
    <source>
        <dbReference type="SMART" id="SM00850"/>
    </source>
</evidence>
<organism evidence="2 3">
    <name type="scientific">Pontibacter actiniarum</name>
    <dbReference type="NCBI Taxonomy" id="323450"/>
    <lineage>
        <taxon>Bacteria</taxon>
        <taxon>Pseudomonadati</taxon>
        <taxon>Bacteroidota</taxon>
        <taxon>Cytophagia</taxon>
        <taxon>Cytophagales</taxon>
        <taxon>Hymenobacteraceae</taxon>
        <taxon>Pontibacter</taxon>
    </lineage>
</organism>